<name>A0A6B9V6R6_ARAHY</name>
<dbReference type="AlphaFoldDB" id="A0A6B9V6R6"/>
<evidence type="ECO:0000313" key="3">
    <source>
        <dbReference type="Proteomes" id="UP000464620"/>
    </source>
</evidence>
<protein>
    <submittedName>
        <fullName evidence="2">Uncharacterized protein</fullName>
    </submittedName>
</protein>
<feature type="region of interest" description="Disordered" evidence="1">
    <location>
        <begin position="68"/>
        <end position="90"/>
    </location>
</feature>
<sequence>MYEHPKKGSPPPWQGVRRRPLCSGPPYLRPVVRSASSFINRCVTASSSRSPSVVFVFLELAVNGRRGRSLQRYNPSPHSPSADSSSSSPSAVCLHFPPLSSLTPVLWKCVPRLGSSSKSILWVGVGIYVEDLASRKRMS</sequence>
<evidence type="ECO:0000256" key="1">
    <source>
        <dbReference type="SAM" id="MobiDB-lite"/>
    </source>
</evidence>
<evidence type="ECO:0000313" key="2">
    <source>
        <dbReference type="EMBL" id="QHN76361.1"/>
    </source>
</evidence>
<organism evidence="2 3">
    <name type="scientific">Arachis hypogaea</name>
    <name type="common">Peanut</name>
    <dbReference type="NCBI Taxonomy" id="3818"/>
    <lineage>
        <taxon>Eukaryota</taxon>
        <taxon>Viridiplantae</taxon>
        <taxon>Streptophyta</taxon>
        <taxon>Embryophyta</taxon>
        <taxon>Tracheophyta</taxon>
        <taxon>Spermatophyta</taxon>
        <taxon>Magnoliopsida</taxon>
        <taxon>eudicotyledons</taxon>
        <taxon>Gunneridae</taxon>
        <taxon>Pentapetalae</taxon>
        <taxon>rosids</taxon>
        <taxon>fabids</taxon>
        <taxon>Fabales</taxon>
        <taxon>Fabaceae</taxon>
        <taxon>Papilionoideae</taxon>
        <taxon>50 kb inversion clade</taxon>
        <taxon>dalbergioids sensu lato</taxon>
        <taxon>Dalbergieae</taxon>
        <taxon>Pterocarpus clade</taxon>
        <taxon>Arachis</taxon>
    </lineage>
</organism>
<dbReference type="Proteomes" id="UP000464620">
    <property type="component" value="Chromosome B09"/>
</dbReference>
<feature type="compositionally biased region" description="Low complexity" evidence="1">
    <location>
        <begin position="75"/>
        <end position="90"/>
    </location>
</feature>
<gene>
    <name evidence="2" type="ORF">DS421_19g643200</name>
</gene>
<dbReference type="EMBL" id="CP031001">
    <property type="protein sequence ID" value="QHN76361.1"/>
    <property type="molecule type" value="Genomic_DNA"/>
</dbReference>
<reference evidence="2 3" key="1">
    <citation type="submission" date="2020-01" db="EMBL/GenBank/DDBJ databases">
        <title>Genome sequence of Arachis hypogaea, cultivar Shitouqi.</title>
        <authorList>
            <person name="Zhuang W."/>
            <person name="Chen H."/>
            <person name="Varshney R."/>
            <person name="Wang D."/>
            <person name="Ming R."/>
        </authorList>
    </citation>
    <scope>NUCLEOTIDE SEQUENCE [LARGE SCALE GENOMIC DNA]</scope>
    <source>
        <tissue evidence="2">Young leaf</tissue>
    </source>
</reference>
<proteinExistence type="predicted"/>
<accession>A0A6B9V6R6</accession>